<evidence type="ECO:0000313" key="7">
    <source>
        <dbReference type="EMBL" id="KAB2341244.1"/>
    </source>
</evidence>
<dbReference type="Gene3D" id="3.30.1330.60">
    <property type="entry name" value="OmpA-like domain"/>
    <property type="match status" value="1"/>
</dbReference>
<proteinExistence type="predicted"/>
<feature type="compositionally biased region" description="Basic and acidic residues" evidence="5">
    <location>
        <begin position="28"/>
        <end position="39"/>
    </location>
</feature>
<evidence type="ECO:0000256" key="2">
    <source>
        <dbReference type="ARBA" id="ARBA00023136"/>
    </source>
</evidence>
<keyword evidence="2 4" id="KW-0472">Membrane</keyword>
<evidence type="ECO:0000313" key="8">
    <source>
        <dbReference type="Proteomes" id="UP000468735"/>
    </source>
</evidence>
<gene>
    <name evidence="7" type="ORF">F8566_41730</name>
</gene>
<comment type="caution">
    <text evidence="7">The sequence shown here is derived from an EMBL/GenBank/DDBJ whole genome shotgun (WGS) entry which is preliminary data.</text>
</comment>
<feature type="compositionally biased region" description="Basic residues" evidence="5">
    <location>
        <begin position="83"/>
        <end position="98"/>
    </location>
</feature>
<dbReference type="PRINTS" id="PR01021">
    <property type="entry name" value="OMPADOMAIN"/>
</dbReference>
<keyword evidence="8" id="KW-1185">Reference proteome</keyword>
<dbReference type="InterPro" id="IPR036737">
    <property type="entry name" value="OmpA-like_sf"/>
</dbReference>
<accession>A0A6H9YLG6</accession>
<reference evidence="7 8" key="1">
    <citation type="submission" date="2019-09" db="EMBL/GenBank/DDBJ databases">
        <title>Actinomadura physcomitrii sp. nov., a novel actinomycete isolated from moss [Physcomitrium sphaericum (Ludw) Fuernr].</title>
        <authorList>
            <person name="Zhuang X."/>
            <person name="Liu C."/>
        </authorList>
    </citation>
    <scope>NUCLEOTIDE SEQUENCE [LARGE SCALE GENOMIC DNA]</scope>
    <source>
        <strain evidence="7 8">HMC1</strain>
    </source>
</reference>
<evidence type="ECO:0000256" key="5">
    <source>
        <dbReference type="SAM" id="MobiDB-lite"/>
    </source>
</evidence>
<feature type="compositionally biased region" description="Basic and acidic residues" evidence="5">
    <location>
        <begin position="1"/>
        <end position="15"/>
    </location>
</feature>
<dbReference type="GO" id="GO:0009279">
    <property type="term" value="C:cell outer membrane"/>
    <property type="evidence" value="ECO:0007669"/>
    <property type="project" value="UniProtKB-SubCell"/>
</dbReference>
<evidence type="ECO:0000256" key="3">
    <source>
        <dbReference type="ARBA" id="ARBA00023237"/>
    </source>
</evidence>
<comment type="subcellular location">
    <subcellularLocation>
        <location evidence="1">Cell outer membrane</location>
    </subcellularLocation>
</comment>
<evidence type="ECO:0000256" key="1">
    <source>
        <dbReference type="ARBA" id="ARBA00004442"/>
    </source>
</evidence>
<keyword evidence="3" id="KW-0998">Cell outer membrane</keyword>
<evidence type="ECO:0000259" key="6">
    <source>
        <dbReference type="PROSITE" id="PS51123"/>
    </source>
</evidence>
<dbReference type="OrthoDB" id="5166631at2"/>
<feature type="compositionally biased region" description="Low complexity" evidence="5">
    <location>
        <begin position="99"/>
        <end position="117"/>
    </location>
</feature>
<sequence length="344" mass="38181">MLAAKRGQDRCHSDGQGRPQGGRSRQAHRQDHRGLDHGQGRHWPRQPRRPRQARAPGRLPHTPCAPRWQLPHALPPERDPGRRTARHRQPQALRRRQGLGRQPARAGPPRRPQQQRSQHPHLHLRSSAREREGGRRPGRQVPHLPRRPDRTMRRPAATIAVLVLLTVPGVAAADPVVPQAGLQQSIRDVKTAEGTFDVKAGEAVHDVRLAESIQPLEDEQTEGAKVTVRISSDVLFDFNEAALTAAAMRRIGQLAPRLRDATGIVQISGHTDAAGSPDYNLALSHRRAEAVKAELRRLLNGANVDIKAAGFGETRPVAPNKIGDNDHPDGRAKNRRVDITFFKR</sequence>
<feature type="compositionally biased region" description="Basic residues" evidence="5">
    <location>
        <begin position="40"/>
        <end position="52"/>
    </location>
</feature>
<evidence type="ECO:0000256" key="4">
    <source>
        <dbReference type="PROSITE-ProRule" id="PRU00473"/>
    </source>
</evidence>
<dbReference type="EMBL" id="WBMT01000026">
    <property type="protein sequence ID" value="KAB2341244.1"/>
    <property type="molecule type" value="Genomic_DNA"/>
</dbReference>
<feature type="region of interest" description="Disordered" evidence="5">
    <location>
        <begin position="1"/>
        <end position="152"/>
    </location>
</feature>
<organism evidence="7 8">
    <name type="scientific">Actinomadura rudentiformis</name>
    <dbReference type="NCBI Taxonomy" id="359158"/>
    <lineage>
        <taxon>Bacteria</taxon>
        <taxon>Bacillati</taxon>
        <taxon>Actinomycetota</taxon>
        <taxon>Actinomycetes</taxon>
        <taxon>Streptosporangiales</taxon>
        <taxon>Thermomonosporaceae</taxon>
        <taxon>Actinomadura</taxon>
    </lineage>
</organism>
<name>A0A6H9YLG6_9ACTN</name>
<dbReference type="AlphaFoldDB" id="A0A6H9YLG6"/>
<dbReference type="Pfam" id="PF00691">
    <property type="entry name" value="OmpA"/>
    <property type="match status" value="1"/>
</dbReference>
<dbReference type="PROSITE" id="PS51123">
    <property type="entry name" value="OMPA_2"/>
    <property type="match status" value="1"/>
</dbReference>
<protein>
    <submittedName>
        <fullName evidence="7">OmpA family protein</fullName>
    </submittedName>
</protein>
<dbReference type="PANTHER" id="PTHR30329">
    <property type="entry name" value="STATOR ELEMENT OF FLAGELLAR MOTOR COMPLEX"/>
    <property type="match status" value="1"/>
</dbReference>
<dbReference type="PANTHER" id="PTHR30329:SF21">
    <property type="entry name" value="LIPOPROTEIN YIAD-RELATED"/>
    <property type="match status" value="1"/>
</dbReference>
<dbReference type="SUPFAM" id="SSF103088">
    <property type="entry name" value="OmpA-like"/>
    <property type="match status" value="1"/>
</dbReference>
<dbReference type="InterPro" id="IPR006665">
    <property type="entry name" value="OmpA-like"/>
</dbReference>
<dbReference type="Proteomes" id="UP000468735">
    <property type="component" value="Unassembled WGS sequence"/>
</dbReference>
<dbReference type="InterPro" id="IPR006664">
    <property type="entry name" value="OMP_bac"/>
</dbReference>
<dbReference type="InterPro" id="IPR050330">
    <property type="entry name" value="Bact_OuterMem_StrucFunc"/>
</dbReference>
<dbReference type="CDD" id="cd07185">
    <property type="entry name" value="OmpA_C-like"/>
    <property type="match status" value="1"/>
</dbReference>
<feature type="domain" description="OmpA-like" evidence="6">
    <location>
        <begin position="223"/>
        <end position="344"/>
    </location>
</feature>